<dbReference type="RefSeq" id="WP_158712652.1">
    <property type="nucleotide sequence ID" value="NZ_JBEXDP010000159.1"/>
</dbReference>
<dbReference type="EMBL" id="JBFAEG010000069">
    <property type="protein sequence ID" value="MEU5714038.1"/>
    <property type="molecule type" value="Genomic_DNA"/>
</dbReference>
<sequence length="68" mass="7354">MKLFWLLLALLLGGLALAGLQHATHYPDVPTLVGDVVITLLLLAGAWGCLIRVNRLSEAKRQKHEPGA</sequence>
<reference evidence="2 3" key="1">
    <citation type="submission" date="2024-06" db="EMBL/GenBank/DDBJ databases">
        <title>The Natural Products Discovery Center: Release of the First 8490 Sequenced Strains for Exploring Actinobacteria Biosynthetic Diversity.</title>
        <authorList>
            <person name="Kalkreuter E."/>
            <person name="Kautsar S.A."/>
            <person name="Yang D."/>
            <person name="Bader C.D."/>
            <person name="Teijaro C.N."/>
            <person name="Fluegel L."/>
            <person name="Davis C.M."/>
            <person name="Simpson J.R."/>
            <person name="Lauterbach L."/>
            <person name="Steele A.D."/>
            <person name="Gui C."/>
            <person name="Meng S."/>
            <person name="Li G."/>
            <person name="Viehrig K."/>
            <person name="Ye F."/>
            <person name="Su P."/>
            <person name="Kiefer A.F."/>
            <person name="Nichols A."/>
            <person name="Cepeda A.J."/>
            <person name="Yan W."/>
            <person name="Fan B."/>
            <person name="Jiang Y."/>
            <person name="Adhikari A."/>
            <person name="Zheng C.-J."/>
            <person name="Schuster L."/>
            <person name="Cowan T.M."/>
            <person name="Smanski M.J."/>
            <person name="Chevrette M.G."/>
            <person name="De Carvalho L.P.S."/>
            <person name="Shen B."/>
        </authorList>
    </citation>
    <scope>NUCLEOTIDE SEQUENCE [LARGE SCALE GENOMIC DNA]</scope>
    <source>
        <strain evidence="2 3">NPDC020594</strain>
    </source>
</reference>
<name>A0ABV3AQ19_9ACTN</name>
<proteinExistence type="predicted"/>
<protein>
    <submittedName>
        <fullName evidence="2">Uncharacterized protein</fullName>
    </submittedName>
</protein>
<comment type="caution">
    <text evidence="2">The sequence shown here is derived from an EMBL/GenBank/DDBJ whole genome shotgun (WGS) entry which is preliminary data.</text>
</comment>
<evidence type="ECO:0000313" key="3">
    <source>
        <dbReference type="Proteomes" id="UP001551011"/>
    </source>
</evidence>
<keyword evidence="1" id="KW-0812">Transmembrane</keyword>
<feature type="transmembrane region" description="Helical" evidence="1">
    <location>
        <begin position="33"/>
        <end position="53"/>
    </location>
</feature>
<evidence type="ECO:0000256" key="1">
    <source>
        <dbReference type="SAM" id="Phobius"/>
    </source>
</evidence>
<accession>A0ABV3AQ19</accession>
<keyword evidence="3" id="KW-1185">Reference proteome</keyword>
<gene>
    <name evidence="2" type="ORF">AB0H04_45875</name>
</gene>
<evidence type="ECO:0000313" key="2">
    <source>
        <dbReference type="EMBL" id="MEU5714038.1"/>
    </source>
</evidence>
<keyword evidence="1" id="KW-0472">Membrane</keyword>
<organism evidence="2 3">
    <name type="scientific">Streptomyces flaveolus</name>
    <dbReference type="NCBI Taxonomy" id="67297"/>
    <lineage>
        <taxon>Bacteria</taxon>
        <taxon>Bacillati</taxon>
        <taxon>Actinomycetota</taxon>
        <taxon>Actinomycetes</taxon>
        <taxon>Kitasatosporales</taxon>
        <taxon>Streptomycetaceae</taxon>
        <taxon>Streptomyces</taxon>
    </lineage>
</organism>
<dbReference type="Proteomes" id="UP001551011">
    <property type="component" value="Unassembled WGS sequence"/>
</dbReference>
<keyword evidence="1" id="KW-1133">Transmembrane helix</keyword>